<dbReference type="Proteomes" id="UP000319731">
    <property type="component" value="Unassembled WGS sequence"/>
</dbReference>
<dbReference type="AlphaFoldDB" id="A0A507C697"/>
<dbReference type="Gene3D" id="3.40.50.970">
    <property type="match status" value="1"/>
</dbReference>
<protein>
    <recommendedName>
        <fullName evidence="2">2-oxoisovalerate dehydrogenase subunit alpha</fullName>
        <ecNumber evidence="2">1.2.4.4</ecNumber>
    </recommendedName>
    <alternativeName>
        <fullName evidence="2">Branched-chain alpha-keto acid dehydrogenase E1 component alpha chain</fullName>
    </alternativeName>
</protein>
<comment type="caution">
    <text evidence="4">The sequence shown here is derived from an EMBL/GenBank/DDBJ whole genome shotgun (WGS) entry which is preliminary data.</text>
</comment>
<dbReference type="Pfam" id="PF00676">
    <property type="entry name" value="E1_dh"/>
    <property type="match status" value="1"/>
</dbReference>
<keyword evidence="1 2" id="KW-0560">Oxidoreductase</keyword>
<dbReference type="GeneID" id="42002443"/>
<dbReference type="PANTHER" id="PTHR43380">
    <property type="entry name" value="2-OXOISOVALERATE DEHYDROGENASE SUBUNIT ALPHA, MITOCHONDRIAL"/>
    <property type="match status" value="1"/>
</dbReference>
<organism evidence="4 5">
    <name type="scientific">Synchytrium microbalum</name>
    <dbReference type="NCBI Taxonomy" id="1806994"/>
    <lineage>
        <taxon>Eukaryota</taxon>
        <taxon>Fungi</taxon>
        <taxon>Fungi incertae sedis</taxon>
        <taxon>Chytridiomycota</taxon>
        <taxon>Chytridiomycota incertae sedis</taxon>
        <taxon>Chytridiomycetes</taxon>
        <taxon>Synchytriales</taxon>
        <taxon>Synchytriaceae</taxon>
        <taxon>Synchytrium</taxon>
    </lineage>
</organism>
<dbReference type="OrthoDB" id="3845at2759"/>
<dbReference type="InterPro" id="IPR050771">
    <property type="entry name" value="Alpha-ketoacid_DH_E1_comp"/>
</dbReference>
<gene>
    <name evidence="4" type="ORF">SmJEL517_g01218</name>
</gene>
<dbReference type="RefSeq" id="XP_031026771.1">
    <property type="nucleotide sequence ID" value="XM_031167146.1"/>
</dbReference>
<evidence type="ECO:0000256" key="1">
    <source>
        <dbReference type="ARBA" id="ARBA00023002"/>
    </source>
</evidence>
<name>A0A507C697_9FUNG</name>
<accession>A0A507C697</accession>
<comment type="similarity">
    <text evidence="2">Belongs to the BCKDHA family.</text>
</comment>
<evidence type="ECO:0000313" key="5">
    <source>
        <dbReference type="Proteomes" id="UP000319731"/>
    </source>
</evidence>
<dbReference type="EC" id="1.2.4.4" evidence="2"/>
<dbReference type="CDD" id="cd02000">
    <property type="entry name" value="TPP_E1_PDC_ADC_BCADC"/>
    <property type="match status" value="1"/>
</dbReference>
<keyword evidence="2" id="KW-0786">Thiamine pyrophosphate</keyword>
<dbReference type="FunFam" id="3.40.50.970:FF:000108">
    <property type="entry name" value="2-oxoisovalerate dehydrogenase subunit alpha"/>
    <property type="match status" value="1"/>
</dbReference>
<dbReference type="SUPFAM" id="SSF52518">
    <property type="entry name" value="Thiamin diphosphate-binding fold (THDP-binding)"/>
    <property type="match status" value="1"/>
</dbReference>
<sequence length="437" mass="48312">MRACIKLRKSLNVTACLKLQQTLIRRTYAAASTSQTINQLPAYPGADIKYTPTLTSKSSYPTIETFRILNPEGEIEPGATDPNLSRETCLKIYQSMVLTEIMDSLLYESNRHGRIGFYMSSSGEEAVAVASAAALKKDDHIISSAREQGSLVYLGFELKRIVGQAFANEADLGKGRQMPVHYTSKDLHFHPVSSPMGSQPPHGAGVGYALKRSKKDACCICFFGDGAASQGDFHAAVNMAAVHGSRTIFLCRNNGFSISTRTTEQYIGDGVAARGIALGVETMRVDGNDPLAVYSVVSKARKLTVSENRPILVEAMTYRLSHHSTSDDSTVYRPQSEIDLFKQLSPILRFKKYIARVHGWTDSDESILQQTSRKRVMEALAEDDSLMRPEINDLFTDVYDTVPANLKEQRQELRDMFAVSPVLRQEAERHRGGSDAL</sequence>
<comment type="catalytic activity">
    <reaction evidence="2">
        <text>N(6)-[(R)-lipoyl]-L-lysyl-[protein] + 3-methyl-2-oxobutanoate + H(+) = N(6)-[(R)-S(8)-2-methylpropanoyldihydrolipoyl]-L-lysyl-[protein] + CO2</text>
        <dbReference type="Rhea" id="RHEA:13457"/>
        <dbReference type="Rhea" id="RHEA-COMP:10474"/>
        <dbReference type="Rhea" id="RHEA-COMP:10497"/>
        <dbReference type="ChEBI" id="CHEBI:11851"/>
        <dbReference type="ChEBI" id="CHEBI:15378"/>
        <dbReference type="ChEBI" id="CHEBI:16526"/>
        <dbReference type="ChEBI" id="CHEBI:83099"/>
        <dbReference type="ChEBI" id="CHEBI:83142"/>
        <dbReference type="EC" id="1.2.4.4"/>
    </reaction>
</comment>
<keyword evidence="5" id="KW-1185">Reference proteome</keyword>
<dbReference type="PANTHER" id="PTHR43380:SF1">
    <property type="entry name" value="2-OXOISOVALERATE DEHYDROGENASE SUBUNIT ALPHA, MITOCHONDRIAL"/>
    <property type="match status" value="1"/>
</dbReference>
<reference evidence="4 5" key="1">
    <citation type="journal article" date="2019" name="Sci. Rep.">
        <title>Comparative genomics of chytrid fungi reveal insights into the obligate biotrophic and pathogenic lifestyle of Synchytrium endobioticum.</title>
        <authorList>
            <person name="van de Vossenberg B.T.L.H."/>
            <person name="Warris S."/>
            <person name="Nguyen H.D.T."/>
            <person name="van Gent-Pelzer M.P.E."/>
            <person name="Joly D.L."/>
            <person name="van de Geest H.C."/>
            <person name="Bonants P.J.M."/>
            <person name="Smith D.S."/>
            <person name="Levesque C.A."/>
            <person name="van der Lee T.A.J."/>
        </authorList>
    </citation>
    <scope>NUCLEOTIDE SEQUENCE [LARGE SCALE GENOMIC DNA]</scope>
    <source>
        <strain evidence="4 5">JEL517</strain>
    </source>
</reference>
<feature type="domain" description="Dehydrogenase E1 component" evidence="3">
    <location>
        <begin position="94"/>
        <end position="386"/>
    </location>
</feature>
<dbReference type="GO" id="GO:0009083">
    <property type="term" value="P:branched-chain amino acid catabolic process"/>
    <property type="evidence" value="ECO:0007669"/>
    <property type="project" value="TreeGrafter"/>
</dbReference>
<dbReference type="STRING" id="1806994.A0A507C697"/>
<evidence type="ECO:0000256" key="2">
    <source>
        <dbReference type="RuleBase" id="RU365014"/>
    </source>
</evidence>
<proteinExistence type="inferred from homology"/>
<dbReference type="InterPro" id="IPR029061">
    <property type="entry name" value="THDP-binding"/>
</dbReference>
<dbReference type="InterPro" id="IPR001017">
    <property type="entry name" value="DH_E1"/>
</dbReference>
<evidence type="ECO:0000259" key="3">
    <source>
        <dbReference type="Pfam" id="PF00676"/>
    </source>
</evidence>
<dbReference type="GO" id="GO:0003863">
    <property type="term" value="F:branched-chain 2-oxo acid dehydrogenase activity"/>
    <property type="evidence" value="ECO:0007669"/>
    <property type="project" value="UniProtKB-EC"/>
</dbReference>
<comment type="function">
    <text evidence="2">The branched-chain alpha-keto dehydrogenase complex catalyzes the overall conversion of alpha-keto acids to acyl-CoA and CO(2). It contains multiple copies of three enzymatic components: branched-chain alpha-keto acid decarboxylase (E1), lipoamide acyltransferase (E2) and lipoamide dehydrogenase (E3).</text>
</comment>
<evidence type="ECO:0000313" key="4">
    <source>
        <dbReference type="EMBL" id="TPX36557.1"/>
    </source>
</evidence>
<dbReference type="EMBL" id="QEAO01000004">
    <property type="protein sequence ID" value="TPX36557.1"/>
    <property type="molecule type" value="Genomic_DNA"/>
</dbReference>
<comment type="cofactor">
    <cofactor evidence="2">
        <name>thiamine diphosphate</name>
        <dbReference type="ChEBI" id="CHEBI:58937"/>
    </cofactor>
</comment>